<dbReference type="AlphaFoldDB" id="A0A0R3PB74"/>
<feature type="transmembrane region" description="Helical" evidence="1">
    <location>
        <begin position="45"/>
        <end position="65"/>
    </location>
</feature>
<dbReference type="EMBL" id="UYYA01000116">
    <property type="protein sequence ID" value="VDM52498.1"/>
    <property type="molecule type" value="Genomic_DNA"/>
</dbReference>
<dbReference type="OMA" id="ICHFIVI"/>
<evidence type="ECO:0000313" key="4">
    <source>
        <dbReference type="WBParaSite" id="ACOC_0000091201-mRNA-1"/>
    </source>
</evidence>
<evidence type="ECO:0000256" key="1">
    <source>
        <dbReference type="SAM" id="Phobius"/>
    </source>
</evidence>
<organism evidence="4">
    <name type="scientific">Angiostrongylus costaricensis</name>
    <name type="common">Nematode worm</name>
    <dbReference type="NCBI Taxonomy" id="334426"/>
    <lineage>
        <taxon>Eukaryota</taxon>
        <taxon>Metazoa</taxon>
        <taxon>Ecdysozoa</taxon>
        <taxon>Nematoda</taxon>
        <taxon>Chromadorea</taxon>
        <taxon>Rhabditida</taxon>
        <taxon>Rhabditina</taxon>
        <taxon>Rhabditomorpha</taxon>
        <taxon>Strongyloidea</taxon>
        <taxon>Metastrongylidae</taxon>
        <taxon>Angiostrongylus</taxon>
    </lineage>
</organism>
<reference evidence="4" key="1">
    <citation type="submission" date="2017-02" db="UniProtKB">
        <authorList>
            <consortium name="WormBaseParasite"/>
        </authorList>
    </citation>
    <scope>IDENTIFICATION</scope>
</reference>
<keyword evidence="1" id="KW-0472">Membrane</keyword>
<sequence>MPGGVTDGYKTLCLVTCPMARMVSLLIVVVFLIDGRIQWKAYSVIYALAFILIFGCTITLFLHYFEVQKIANQLPWIKLELFWNAISFVLCALGSAVLIWDWVQMRSGYLLHHSALTPHNIGEQSWQRRVLIVAVSGKSHLTLTSPFLFKS</sequence>
<keyword evidence="1" id="KW-0812">Transmembrane</keyword>
<dbReference type="Proteomes" id="UP000267027">
    <property type="component" value="Unassembled WGS sequence"/>
</dbReference>
<evidence type="ECO:0000313" key="3">
    <source>
        <dbReference type="Proteomes" id="UP000267027"/>
    </source>
</evidence>
<protein>
    <submittedName>
        <fullName evidence="4">MARVEL domain-containing protein</fullName>
    </submittedName>
</protein>
<proteinExistence type="predicted"/>
<feature type="transmembrane region" description="Helical" evidence="1">
    <location>
        <begin position="85"/>
        <end position="103"/>
    </location>
</feature>
<evidence type="ECO:0000313" key="2">
    <source>
        <dbReference type="EMBL" id="VDM52498.1"/>
    </source>
</evidence>
<gene>
    <name evidence="2" type="ORF">ACOC_LOCUS913</name>
</gene>
<dbReference type="WBParaSite" id="ACOC_0000091201-mRNA-1">
    <property type="protein sequence ID" value="ACOC_0000091201-mRNA-1"/>
    <property type="gene ID" value="ACOC_0000091201"/>
</dbReference>
<name>A0A0R3PB74_ANGCS</name>
<dbReference type="OrthoDB" id="5830488at2759"/>
<keyword evidence="1" id="KW-1133">Transmembrane helix</keyword>
<feature type="transmembrane region" description="Helical" evidence="1">
    <location>
        <begin position="12"/>
        <end position="33"/>
    </location>
</feature>
<accession>A0A0R3PB74</accession>
<reference evidence="2 3" key="2">
    <citation type="submission" date="2018-11" db="EMBL/GenBank/DDBJ databases">
        <authorList>
            <consortium name="Pathogen Informatics"/>
        </authorList>
    </citation>
    <scope>NUCLEOTIDE SEQUENCE [LARGE SCALE GENOMIC DNA]</scope>
    <source>
        <strain evidence="2 3">Costa Rica</strain>
    </source>
</reference>
<keyword evidence="3" id="KW-1185">Reference proteome</keyword>